<name>A0A812PJ27_9DINO</name>
<gene>
    <name evidence="1" type="primary">ECE2</name>
    <name evidence="1" type="ORF">SNAT2548_LOCUS19362</name>
</gene>
<keyword evidence="2" id="KW-1185">Reference proteome</keyword>
<sequence length="154" mass="16730">MVHLIIPAIPTDVTEHLRREHEVEAFFIGHGSNREGRLALLAAAATGDTYTRAGGTVIEGCLKFLLQSYSLLRRLSDSARVRLAAKAALADRGVATPARVEELAQLRSALLRDAHGAEDAEAIMELREQAAHQLAQLAAAGTRLKYAVDRALRR</sequence>
<proteinExistence type="predicted"/>
<protein>
    <submittedName>
        <fullName evidence="1">ECE2 protein</fullName>
    </submittedName>
</protein>
<dbReference type="AlphaFoldDB" id="A0A812PJ27"/>
<organism evidence="1 2">
    <name type="scientific">Symbiodinium natans</name>
    <dbReference type="NCBI Taxonomy" id="878477"/>
    <lineage>
        <taxon>Eukaryota</taxon>
        <taxon>Sar</taxon>
        <taxon>Alveolata</taxon>
        <taxon>Dinophyceae</taxon>
        <taxon>Suessiales</taxon>
        <taxon>Symbiodiniaceae</taxon>
        <taxon>Symbiodinium</taxon>
    </lineage>
</organism>
<dbReference type="Proteomes" id="UP000604046">
    <property type="component" value="Unassembled WGS sequence"/>
</dbReference>
<evidence type="ECO:0000313" key="1">
    <source>
        <dbReference type="EMBL" id="CAE7360501.1"/>
    </source>
</evidence>
<evidence type="ECO:0000313" key="2">
    <source>
        <dbReference type="Proteomes" id="UP000604046"/>
    </source>
</evidence>
<dbReference type="EMBL" id="CAJNDS010002176">
    <property type="protein sequence ID" value="CAE7360501.1"/>
    <property type="molecule type" value="Genomic_DNA"/>
</dbReference>
<reference evidence="1" key="1">
    <citation type="submission" date="2021-02" db="EMBL/GenBank/DDBJ databases">
        <authorList>
            <person name="Dougan E. K."/>
            <person name="Rhodes N."/>
            <person name="Thang M."/>
            <person name="Chan C."/>
        </authorList>
    </citation>
    <scope>NUCLEOTIDE SEQUENCE</scope>
</reference>
<accession>A0A812PJ27</accession>
<comment type="caution">
    <text evidence="1">The sequence shown here is derived from an EMBL/GenBank/DDBJ whole genome shotgun (WGS) entry which is preliminary data.</text>
</comment>